<dbReference type="InterPro" id="IPR043129">
    <property type="entry name" value="ATPase_NBD"/>
</dbReference>
<dbReference type="Proteomes" id="UP001237780">
    <property type="component" value="Unassembled WGS sequence"/>
</dbReference>
<organism evidence="2 3">
    <name type="scientific">Phyllobacterium ifriqiyense</name>
    <dbReference type="NCBI Taxonomy" id="314238"/>
    <lineage>
        <taxon>Bacteria</taxon>
        <taxon>Pseudomonadati</taxon>
        <taxon>Pseudomonadota</taxon>
        <taxon>Alphaproteobacteria</taxon>
        <taxon>Hyphomicrobiales</taxon>
        <taxon>Phyllobacteriaceae</taxon>
        <taxon>Phyllobacterium</taxon>
    </lineage>
</organism>
<dbReference type="SUPFAM" id="SSF53067">
    <property type="entry name" value="Actin-like ATPase domain"/>
    <property type="match status" value="1"/>
</dbReference>
<comment type="caution">
    <text evidence="2">The sequence shown here is derived from an EMBL/GenBank/DDBJ whole genome shotgun (WGS) entry which is preliminary data.</text>
</comment>
<protein>
    <submittedName>
        <fullName evidence="2">NBD/HSP70 family sugar kinase</fullName>
    </submittedName>
</protein>
<dbReference type="EMBL" id="JAUSZT010000002">
    <property type="protein sequence ID" value="MDQ0995601.1"/>
    <property type="molecule type" value="Genomic_DNA"/>
</dbReference>
<name>A0ABU0S511_9HYPH</name>
<dbReference type="CDD" id="cd23763">
    <property type="entry name" value="ASKHA_ATPase_ROK"/>
    <property type="match status" value="1"/>
</dbReference>
<sequence length="354" mass="38837">MSKPDHNTLKQSHMPFKHGASILPSVKIDSYNLRIRDKDGFIGDKANKAAFLEKVDYWRKQVDSHAAAKRLKMKDISKTDIDKILGGDDKLAQAIIWLAIHDFATDLSDVINRFLKEKKWEKTERIAVGGGLSESAAGQFAIAEAMVRLNSLGKKIELRPIEHLPDEAGLIGAVHLVPAWVLKGHDAMVGVDIGGTNIRAGIITWETRKKSPDISNAKVWKMDLWRHGEEDPSRGKALKRLIKMIKVLLESAEKEKIIVAPIVGIACPGLIESDGSIAAGGQNLPGNWEGESFNLAREIASSIPEIQGKDTFVVIHNDAVVQGLSQIPSMKDVRHWGILTIGTGLGNAKFTHNP</sequence>
<keyword evidence="3" id="KW-1185">Reference proteome</keyword>
<reference evidence="2 3" key="1">
    <citation type="submission" date="2023-07" db="EMBL/GenBank/DDBJ databases">
        <title>Comparative genomics of wheat-associated soil bacteria to identify genetic determinants of phenazine resistance.</title>
        <authorList>
            <person name="Mouncey N."/>
        </authorList>
    </citation>
    <scope>NUCLEOTIDE SEQUENCE [LARGE SCALE GENOMIC DNA]</scope>
    <source>
        <strain evidence="2 3">W4I11</strain>
    </source>
</reference>
<dbReference type="GO" id="GO:0016301">
    <property type="term" value="F:kinase activity"/>
    <property type="evidence" value="ECO:0007669"/>
    <property type="project" value="UniProtKB-KW"/>
</dbReference>
<keyword evidence="2" id="KW-0808">Transferase</keyword>
<dbReference type="Gene3D" id="3.30.420.40">
    <property type="match status" value="1"/>
</dbReference>
<dbReference type="PANTHER" id="PTHR18964:SF149">
    <property type="entry name" value="BIFUNCTIONAL UDP-N-ACETYLGLUCOSAMINE 2-EPIMERASE_N-ACETYLMANNOSAMINE KINASE"/>
    <property type="match status" value="1"/>
</dbReference>
<accession>A0ABU0S511</accession>
<evidence type="ECO:0000313" key="2">
    <source>
        <dbReference type="EMBL" id="MDQ0995601.1"/>
    </source>
</evidence>
<comment type="similarity">
    <text evidence="1">Belongs to the ROK (NagC/XylR) family.</text>
</comment>
<evidence type="ECO:0000313" key="3">
    <source>
        <dbReference type="Proteomes" id="UP001237780"/>
    </source>
</evidence>
<dbReference type="RefSeq" id="WP_307277123.1">
    <property type="nucleotide sequence ID" value="NZ_JAUSZT010000002.1"/>
</dbReference>
<evidence type="ECO:0000256" key="1">
    <source>
        <dbReference type="ARBA" id="ARBA00006479"/>
    </source>
</evidence>
<proteinExistence type="inferred from homology"/>
<keyword evidence="2" id="KW-0418">Kinase</keyword>
<dbReference type="InterPro" id="IPR000600">
    <property type="entry name" value="ROK"/>
</dbReference>
<gene>
    <name evidence="2" type="ORF">QFZ34_000778</name>
</gene>
<dbReference type="PANTHER" id="PTHR18964">
    <property type="entry name" value="ROK (REPRESSOR, ORF, KINASE) FAMILY"/>
    <property type="match status" value="1"/>
</dbReference>